<keyword evidence="2" id="KW-0812">Transmembrane</keyword>
<gene>
    <name evidence="4" type="ORF">CCMP2556_LOCUS23862</name>
</gene>
<evidence type="ECO:0000256" key="1">
    <source>
        <dbReference type="SAM" id="MobiDB-lite"/>
    </source>
</evidence>
<keyword evidence="3" id="KW-0732">Signal</keyword>
<dbReference type="Proteomes" id="UP001642484">
    <property type="component" value="Unassembled WGS sequence"/>
</dbReference>
<organism evidence="4 5">
    <name type="scientific">Durusdinium trenchii</name>
    <dbReference type="NCBI Taxonomy" id="1381693"/>
    <lineage>
        <taxon>Eukaryota</taxon>
        <taxon>Sar</taxon>
        <taxon>Alveolata</taxon>
        <taxon>Dinophyceae</taxon>
        <taxon>Suessiales</taxon>
        <taxon>Symbiodiniaceae</taxon>
        <taxon>Durusdinium</taxon>
    </lineage>
</organism>
<feature type="compositionally biased region" description="Basic and acidic residues" evidence="1">
    <location>
        <begin position="181"/>
        <end position="197"/>
    </location>
</feature>
<evidence type="ECO:0000256" key="3">
    <source>
        <dbReference type="SAM" id="SignalP"/>
    </source>
</evidence>
<sequence>MMRAAVLSLLATAGIGAVAFVGPANTVEPKTRVALRASMKPLPESQDPEQSPVRAGGAFLSMVAALVLVLLPVQEAQAARSGGRIGGTASAARSKPPPRAPVASSSSKTTVINKTTVITPPPPVVAAPPIGMGMGVGFAPAPVVVAPPPTLGDVVVGTVIGGAINNAITGGHHSGPTSTDRLLENQQRQDERQMDNQQREIELLKSEIQNLKSTK</sequence>
<evidence type="ECO:0000256" key="2">
    <source>
        <dbReference type="SAM" id="Phobius"/>
    </source>
</evidence>
<accession>A0ABP0M2R5</accession>
<feature type="region of interest" description="Disordered" evidence="1">
    <location>
        <begin position="82"/>
        <end position="121"/>
    </location>
</feature>
<feature type="region of interest" description="Disordered" evidence="1">
    <location>
        <begin position="169"/>
        <end position="197"/>
    </location>
</feature>
<dbReference type="EMBL" id="CAXAMN010015446">
    <property type="protein sequence ID" value="CAK9045780.1"/>
    <property type="molecule type" value="Genomic_DNA"/>
</dbReference>
<keyword evidence="2" id="KW-0472">Membrane</keyword>
<proteinExistence type="predicted"/>
<comment type="caution">
    <text evidence="4">The sequence shown here is derived from an EMBL/GenBank/DDBJ whole genome shotgun (WGS) entry which is preliminary data.</text>
</comment>
<keyword evidence="2" id="KW-1133">Transmembrane helix</keyword>
<feature type="compositionally biased region" description="Low complexity" evidence="1">
    <location>
        <begin position="101"/>
        <end position="118"/>
    </location>
</feature>
<name>A0ABP0M2R5_9DINO</name>
<evidence type="ECO:0000313" key="5">
    <source>
        <dbReference type="Proteomes" id="UP001642484"/>
    </source>
</evidence>
<protein>
    <submittedName>
        <fullName evidence="4">Uncharacterized protein</fullName>
    </submittedName>
</protein>
<keyword evidence="5" id="KW-1185">Reference proteome</keyword>
<evidence type="ECO:0000313" key="4">
    <source>
        <dbReference type="EMBL" id="CAK9045780.1"/>
    </source>
</evidence>
<feature type="chain" id="PRO_5045667383" evidence="3">
    <location>
        <begin position="18"/>
        <end position="215"/>
    </location>
</feature>
<feature type="transmembrane region" description="Helical" evidence="2">
    <location>
        <begin position="53"/>
        <end position="71"/>
    </location>
</feature>
<reference evidence="4 5" key="1">
    <citation type="submission" date="2024-02" db="EMBL/GenBank/DDBJ databases">
        <authorList>
            <person name="Chen Y."/>
            <person name="Shah S."/>
            <person name="Dougan E. K."/>
            <person name="Thang M."/>
            <person name="Chan C."/>
        </authorList>
    </citation>
    <scope>NUCLEOTIDE SEQUENCE [LARGE SCALE GENOMIC DNA]</scope>
</reference>
<feature type="signal peptide" evidence="3">
    <location>
        <begin position="1"/>
        <end position="17"/>
    </location>
</feature>